<evidence type="ECO:0000313" key="1">
    <source>
        <dbReference type="EMBL" id="SFS74640.1"/>
    </source>
</evidence>
<evidence type="ECO:0000313" key="2">
    <source>
        <dbReference type="Proteomes" id="UP000199312"/>
    </source>
</evidence>
<organism evidence="1 2">
    <name type="scientific">Lutibacter maritimus</name>
    <dbReference type="NCBI Taxonomy" id="593133"/>
    <lineage>
        <taxon>Bacteria</taxon>
        <taxon>Pseudomonadati</taxon>
        <taxon>Bacteroidota</taxon>
        <taxon>Flavobacteriia</taxon>
        <taxon>Flavobacteriales</taxon>
        <taxon>Flavobacteriaceae</taxon>
        <taxon>Lutibacter</taxon>
    </lineage>
</organism>
<dbReference type="InterPro" id="IPR025737">
    <property type="entry name" value="FApF"/>
</dbReference>
<dbReference type="Proteomes" id="UP000199312">
    <property type="component" value="Unassembled WGS sequence"/>
</dbReference>
<dbReference type="EMBL" id="FOZP01000008">
    <property type="protein sequence ID" value="SFS74640.1"/>
    <property type="molecule type" value="Genomic_DNA"/>
</dbReference>
<proteinExistence type="predicted"/>
<dbReference type="RefSeq" id="WP_090228943.1">
    <property type="nucleotide sequence ID" value="NZ_FOZP01000008.1"/>
</dbReference>
<keyword evidence="2" id="KW-1185">Reference proteome</keyword>
<accession>A0A1I6SCT0</accession>
<sequence length="323" mass="37416">MKRYFLLIIAITGFQIVSAQYTEIINSKRPGFSESPYSIGTNVYQVEADFFYRSSNNPSILGRPSSYGSDIFLRYGKFDEKLELNLNLTYQIDEVKSPFDKNYFIHGISDLTIGAKYLVYQQEFADRSKEIRSWKKRTAFDFKRLIPSVGVYGGVHTNFFVNELFLHKDAFIDSNIFEDGMSYKGALLLQNDFNDRLVLLTNLIADRIGSENDYYSYIVTLTYAVNQNWSFFIENHGKFKTDYSPEQQFGTGLAYLISPNLQVDAAARTNFFDNYSFVYASAGISWRLDKHQDAIIFKNTPIKKNSTKNKKGFFKRLFSKKRN</sequence>
<dbReference type="Pfam" id="PF13557">
    <property type="entry name" value="Phenol_MetA_deg"/>
    <property type="match status" value="1"/>
</dbReference>
<dbReference type="STRING" id="593133.SAMN04488006_2927"/>
<dbReference type="AlphaFoldDB" id="A0A1I6SCT0"/>
<protein>
    <submittedName>
        <fullName evidence="1">Putative MetA-pathway of phenol degradation</fullName>
    </submittedName>
</protein>
<dbReference type="OrthoDB" id="1421312at2"/>
<name>A0A1I6SCT0_9FLAO</name>
<reference evidence="2" key="1">
    <citation type="submission" date="2016-10" db="EMBL/GenBank/DDBJ databases">
        <authorList>
            <person name="Varghese N."/>
            <person name="Submissions S."/>
        </authorList>
    </citation>
    <scope>NUCLEOTIDE SEQUENCE [LARGE SCALE GENOMIC DNA]</scope>
    <source>
        <strain evidence="2">DSM 24450</strain>
    </source>
</reference>
<gene>
    <name evidence="1" type="ORF">SAMN04488006_2927</name>
</gene>